<dbReference type="GO" id="GO:0003677">
    <property type="term" value="F:DNA binding"/>
    <property type="evidence" value="ECO:0007669"/>
    <property type="project" value="InterPro"/>
</dbReference>
<dbReference type="Pfam" id="PF05869">
    <property type="entry name" value="Dam"/>
    <property type="match status" value="1"/>
</dbReference>
<dbReference type="EMBL" id="CAADJA010000002">
    <property type="protein sequence ID" value="VFS51536.1"/>
    <property type="molecule type" value="Genomic_DNA"/>
</dbReference>
<keyword evidence="1" id="KW-0808">Transferase</keyword>
<gene>
    <name evidence="1" type="ORF">NCTC12282_05182</name>
</gene>
<dbReference type="GO" id="GO:0032259">
    <property type="term" value="P:methylation"/>
    <property type="evidence" value="ECO:0007669"/>
    <property type="project" value="UniProtKB-KW"/>
</dbReference>
<keyword evidence="1" id="KW-0489">Methyltransferase</keyword>
<dbReference type="GO" id="GO:0009007">
    <property type="term" value="F:site-specific DNA-methyltransferase (adenine-specific) activity"/>
    <property type="evidence" value="ECO:0007669"/>
    <property type="project" value="InterPro"/>
</dbReference>
<dbReference type="AlphaFoldDB" id="A0A484ZV00"/>
<reference evidence="1 2" key="1">
    <citation type="submission" date="2019-03" db="EMBL/GenBank/DDBJ databases">
        <authorList>
            <consortium name="Pathogen Informatics"/>
        </authorList>
    </citation>
    <scope>NUCLEOTIDE SEQUENCE [LARGE SCALE GENOMIC DNA]</scope>
    <source>
        <strain evidence="1 2">NCTC12282</strain>
    </source>
</reference>
<accession>A0A484ZV00</accession>
<protein>
    <submittedName>
        <fullName evidence="1">Phage N-6-adenine-methyltransferase</fullName>
    </submittedName>
</protein>
<evidence type="ECO:0000313" key="2">
    <source>
        <dbReference type="Proteomes" id="UP000373449"/>
    </source>
</evidence>
<organism evidence="1 2">
    <name type="scientific">Budvicia aquatica</name>
    <dbReference type="NCBI Taxonomy" id="82979"/>
    <lineage>
        <taxon>Bacteria</taxon>
        <taxon>Pseudomonadati</taxon>
        <taxon>Pseudomonadota</taxon>
        <taxon>Gammaproteobacteria</taxon>
        <taxon>Enterobacterales</taxon>
        <taxon>Budviciaceae</taxon>
        <taxon>Budvicia</taxon>
    </lineage>
</organism>
<proteinExistence type="predicted"/>
<name>A0A484ZV00_9GAMM</name>
<sequence length="100" mass="11721">MIDFSNTEYLQHINYLRSKPKHLLRDIGDQWRTPDALFLAINELYGPLVLDLFSDGQNNKCPHFYTESDNALAQDWGAKVTRDRRWRGICESTVFKSKET</sequence>
<evidence type="ECO:0000313" key="1">
    <source>
        <dbReference type="EMBL" id="VFS51536.1"/>
    </source>
</evidence>
<dbReference type="Proteomes" id="UP000373449">
    <property type="component" value="Unassembled WGS sequence"/>
</dbReference>
<dbReference type="InterPro" id="IPR008593">
    <property type="entry name" value="Dam_MeTrfase"/>
</dbReference>
<dbReference type="GO" id="GO:0009307">
    <property type="term" value="P:DNA restriction-modification system"/>
    <property type="evidence" value="ECO:0007669"/>
    <property type="project" value="InterPro"/>
</dbReference>